<evidence type="ECO:0000256" key="1">
    <source>
        <dbReference type="ARBA" id="ARBA00009716"/>
    </source>
</evidence>
<dbReference type="RefSeq" id="WP_151178066.1">
    <property type="nucleotide sequence ID" value="NZ_CP042906.1"/>
</dbReference>
<keyword evidence="3" id="KW-0472">Membrane</keyword>
<dbReference type="AlphaFoldDB" id="A0A5J6MKH0"/>
<reference evidence="5 6" key="1">
    <citation type="submission" date="2019-08" db="EMBL/GenBank/DDBJ databases">
        <title>Hyperibacter terrae gen. nov., sp. nov. and Hyperibacter viscosus sp. nov., two new members in the family Rhodospirillaceae isolated from the rhizosphere of Hypericum perforatum.</title>
        <authorList>
            <person name="Noviana Z."/>
        </authorList>
    </citation>
    <scope>NUCLEOTIDE SEQUENCE [LARGE SCALE GENOMIC DNA]</scope>
    <source>
        <strain evidence="5 6">R5913</strain>
    </source>
</reference>
<dbReference type="SUPFAM" id="SSF51395">
    <property type="entry name" value="FMN-linked oxidoreductases"/>
    <property type="match status" value="1"/>
</dbReference>
<dbReference type="PANTHER" id="PTHR43819:SF1">
    <property type="entry name" value="ARCHAEAL-TYPE GLUTAMATE SYNTHASE [NADPH]"/>
    <property type="match status" value="1"/>
</dbReference>
<keyword evidence="3" id="KW-0812">Transmembrane</keyword>
<dbReference type="InterPro" id="IPR024188">
    <property type="entry name" value="GltB"/>
</dbReference>
<feature type="transmembrane region" description="Helical" evidence="3">
    <location>
        <begin position="16"/>
        <end position="34"/>
    </location>
</feature>
<name>A0A5J6MKH0_9PROT</name>
<feature type="domain" description="Glutamate synthase" evidence="4">
    <location>
        <begin position="166"/>
        <end position="482"/>
    </location>
</feature>
<evidence type="ECO:0000256" key="3">
    <source>
        <dbReference type="SAM" id="Phobius"/>
    </source>
</evidence>
<dbReference type="InterPro" id="IPR027283">
    <property type="entry name" value="YerD"/>
</dbReference>
<keyword evidence="6" id="KW-1185">Reference proteome</keyword>
<proteinExistence type="inferred from homology"/>
<keyword evidence="3" id="KW-1133">Transmembrane helix</keyword>
<dbReference type="KEGG" id="htq:FRZ44_31520"/>
<gene>
    <name evidence="5" type="primary">glt</name>
    <name evidence="5" type="ORF">FRZ44_31520</name>
</gene>
<accession>A0A5J6MKH0</accession>
<dbReference type="OrthoDB" id="9795032at2"/>
<protein>
    <submittedName>
        <fullName evidence="5">FMN-binding glutamate synthase family protein</fullName>
    </submittedName>
</protein>
<dbReference type="GO" id="GO:0015930">
    <property type="term" value="F:glutamate synthase activity"/>
    <property type="evidence" value="ECO:0007669"/>
    <property type="project" value="InterPro"/>
</dbReference>
<evidence type="ECO:0000313" key="6">
    <source>
        <dbReference type="Proteomes" id="UP000326202"/>
    </source>
</evidence>
<comment type="similarity">
    <text evidence="1 2">Belongs to the glutamate synthase family.</text>
</comment>
<evidence type="ECO:0000256" key="2">
    <source>
        <dbReference type="PIRNR" id="PIRNR006429"/>
    </source>
</evidence>
<dbReference type="PANTHER" id="PTHR43819">
    <property type="entry name" value="ARCHAEAL-TYPE GLUTAMATE SYNTHASE [NADPH]"/>
    <property type="match status" value="1"/>
</dbReference>
<dbReference type="EMBL" id="CP042906">
    <property type="protein sequence ID" value="QEX17849.1"/>
    <property type="molecule type" value="Genomic_DNA"/>
</dbReference>
<dbReference type="InterPro" id="IPR002932">
    <property type="entry name" value="Glu_synthdom"/>
</dbReference>
<dbReference type="InterPro" id="IPR013785">
    <property type="entry name" value="Aldolase_TIM"/>
</dbReference>
<dbReference type="CDD" id="cd02808">
    <property type="entry name" value="GltS_FMN"/>
    <property type="match status" value="1"/>
</dbReference>
<evidence type="ECO:0000259" key="4">
    <source>
        <dbReference type="Pfam" id="PF01645"/>
    </source>
</evidence>
<dbReference type="PIRSF" id="PIRSF500060">
    <property type="entry name" value="UCP500060"/>
    <property type="match status" value="1"/>
</dbReference>
<dbReference type="Proteomes" id="UP000326202">
    <property type="component" value="Chromosome"/>
</dbReference>
<organism evidence="5 6">
    <name type="scientific">Hypericibacter terrae</name>
    <dbReference type="NCBI Taxonomy" id="2602015"/>
    <lineage>
        <taxon>Bacteria</taxon>
        <taxon>Pseudomonadati</taxon>
        <taxon>Pseudomonadota</taxon>
        <taxon>Alphaproteobacteria</taxon>
        <taxon>Rhodospirillales</taxon>
        <taxon>Dongiaceae</taxon>
        <taxon>Hypericibacter</taxon>
    </lineage>
</organism>
<evidence type="ECO:0000313" key="5">
    <source>
        <dbReference type="EMBL" id="QEX17849.1"/>
    </source>
</evidence>
<sequence>MSVTTTADLQAAAKRFSLFAAVLLLTLLSIALGLTESAEWFWPLLVLLPLLAMGSWDLVQPSHSLMRNYPLLAHFRWLFEALRPYLRQYIVEDDHSGTPYSHDDRALIYARAKGQEDRQPFGTELDAYSSAFEWMTHSIAPKPVVKEPFHIKVGGHDCKKPYEAAILNISAMSFGSLGPNAIEALNWGAKLGGFYHDTGEGGISRYHRIHGGDIVYELGTGYFGARNPNGSFSPERFAEQAQNDQVRMIEIKLSQGAKPGHGGILPGAKVSAEISNARGVAMGIDCVSPSRHSAFSTPAGMMEFIAQLRELSGGKPIGFKLCIGHPTEVFALIKAMLKTGIKPDFIVVDGKEGGTGAAPAELSDHLGTPLREGLILMRNALVGAGLRNEIRLAASGKVVSGFSMAVNLAMGADWCNAARAFMFSLGCVQSMRCHTNRCPTGVTTNDPILQRGLDVALKARRVAGFQHNTVEALAELVAAAGLDHPQDLMPRHIWHRLNPIEVRTLDRIYNFLEPGVLVSAPDMTPYADEWRAADADSFIPRMDVGPQREAEGAA</sequence>
<dbReference type="PIRSF" id="PIRSF006429">
    <property type="entry name" value="GOGAT_lg_2"/>
    <property type="match status" value="1"/>
</dbReference>
<dbReference type="Gene3D" id="3.20.20.70">
    <property type="entry name" value="Aldolase class I"/>
    <property type="match status" value="1"/>
</dbReference>
<dbReference type="GO" id="GO:0006537">
    <property type="term" value="P:glutamate biosynthetic process"/>
    <property type="evidence" value="ECO:0007669"/>
    <property type="project" value="InterPro"/>
</dbReference>
<dbReference type="Pfam" id="PF01645">
    <property type="entry name" value="Glu_synthase"/>
    <property type="match status" value="1"/>
</dbReference>